<feature type="domain" description="Retrotransposon gag" evidence="2">
    <location>
        <begin position="318"/>
        <end position="388"/>
    </location>
</feature>
<dbReference type="Pfam" id="PF03732">
    <property type="entry name" value="Retrotrans_gag"/>
    <property type="match status" value="1"/>
</dbReference>
<gene>
    <name evidence="3" type="ORF">RHS01_03452</name>
</gene>
<dbReference type="InterPro" id="IPR032567">
    <property type="entry name" value="RTL1-rel"/>
</dbReference>
<feature type="region of interest" description="Disordered" evidence="1">
    <location>
        <begin position="254"/>
        <end position="274"/>
    </location>
</feature>
<evidence type="ECO:0000259" key="2">
    <source>
        <dbReference type="Pfam" id="PF03732"/>
    </source>
</evidence>
<feature type="compositionally biased region" description="Basic and acidic residues" evidence="1">
    <location>
        <begin position="147"/>
        <end position="164"/>
    </location>
</feature>
<organism evidence="3 4">
    <name type="scientific">Rhizoctonia solani</name>
    <dbReference type="NCBI Taxonomy" id="456999"/>
    <lineage>
        <taxon>Eukaryota</taxon>
        <taxon>Fungi</taxon>
        <taxon>Dikarya</taxon>
        <taxon>Basidiomycota</taxon>
        <taxon>Agaricomycotina</taxon>
        <taxon>Agaricomycetes</taxon>
        <taxon>Cantharellales</taxon>
        <taxon>Ceratobasidiaceae</taxon>
        <taxon>Rhizoctonia</taxon>
    </lineage>
</organism>
<evidence type="ECO:0000313" key="4">
    <source>
        <dbReference type="Proteomes" id="UP000614334"/>
    </source>
</evidence>
<proteinExistence type="predicted"/>
<sequence>MASLASRQAFPLITPATLEGPSNAPISCTRVKLCPEHLWQQEDATKLNHPHRYLIGNNASSRSQPSALHRLLEKNTGHLISHLDAWKQTMLQDLTQAVESTIQCLMTVPSSTDPHTPPRRVLTVIDNTPKAPSGSGSSCNKDFLVPIKDEPDPKGKRVKLESPEPPKATPNTSWAIPHTQEHFDPNPEQPFIRPTPVDLPSTSQAATSNPLSEGYLSAQPGETNEEKEARTLHNIATIMGRALSVPLQSTFRELSQTPGPAQVKSKIPAPEKYDGKKGPAAKSFILDCKTCYLSNASSFLSGHKVGQIYLEKLLNGDDKPTLESWNTFEAAFLHNWSNPAAAQIAEQCLRKLKQLKSASNYATEFRIIASKLEWSDPTLIASFHQGLKAEVRSKLIEYTLHKNITALDKFISTACLIDDTLFEACKELRKDSNSSTSSPQRPAQGRSKQFCFKKVQEARRNTGECSKCGEKSHKWEDCKNGWRLKTIERSKPESGETAEVEELELLPQAGKV</sequence>
<dbReference type="PANTHER" id="PTHR15503">
    <property type="entry name" value="LDOC1 RELATED"/>
    <property type="match status" value="1"/>
</dbReference>
<reference evidence="3" key="1">
    <citation type="submission" date="2020-09" db="EMBL/GenBank/DDBJ databases">
        <title>Comparative genome analyses of four rice-infecting Rhizoctonia solani isolates reveal extensive enrichment of homogalacturonan modification genes.</title>
        <authorList>
            <person name="Lee D.-Y."/>
            <person name="Jeon J."/>
            <person name="Kim K.-T."/>
            <person name="Cheong K."/>
            <person name="Song H."/>
            <person name="Choi G."/>
            <person name="Ko J."/>
            <person name="Opiyo S.O."/>
            <person name="Zuo S."/>
            <person name="Madhav S."/>
            <person name="Lee Y.-H."/>
            <person name="Wang G.-L."/>
        </authorList>
    </citation>
    <scope>NUCLEOTIDE SEQUENCE</scope>
    <source>
        <strain evidence="3">AG1-IA B2</strain>
    </source>
</reference>
<dbReference type="PANTHER" id="PTHR15503:SF22">
    <property type="entry name" value="TRANSPOSON TY3-I GAG POLYPROTEIN"/>
    <property type="match status" value="1"/>
</dbReference>
<feature type="region of interest" description="Disordered" evidence="1">
    <location>
        <begin position="489"/>
        <end position="512"/>
    </location>
</feature>
<accession>A0A8H7IHB0</accession>
<dbReference type="AlphaFoldDB" id="A0A8H7IHB0"/>
<feature type="region of interest" description="Disordered" evidence="1">
    <location>
        <begin position="109"/>
        <end position="224"/>
    </location>
</feature>
<name>A0A8H7IHB0_9AGAM</name>
<evidence type="ECO:0000256" key="1">
    <source>
        <dbReference type="SAM" id="MobiDB-lite"/>
    </source>
</evidence>
<comment type="caution">
    <text evidence="3">The sequence shown here is derived from an EMBL/GenBank/DDBJ whole genome shotgun (WGS) entry which is preliminary data.</text>
</comment>
<dbReference type="Proteomes" id="UP000614334">
    <property type="component" value="Unassembled WGS sequence"/>
</dbReference>
<dbReference type="InterPro" id="IPR005162">
    <property type="entry name" value="Retrotrans_gag_dom"/>
</dbReference>
<protein>
    <submittedName>
        <fullName evidence="3">Retrotransposon gag protein</fullName>
    </submittedName>
</protein>
<feature type="compositionally biased region" description="Polar residues" evidence="1">
    <location>
        <begin position="200"/>
        <end position="211"/>
    </location>
</feature>
<dbReference type="EMBL" id="JACYCF010000004">
    <property type="protein sequence ID" value="KAF8757826.1"/>
    <property type="molecule type" value="Genomic_DNA"/>
</dbReference>
<evidence type="ECO:0000313" key="3">
    <source>
        <dbReference type="EMBL" id="KAF8757826.1"/>
    </source>
</evidence>